<evidence type="ECO:0000256" key="1">
    <source>
        <dbReference type="ARBA" id="ARBA00010688"/>
    </source>
</evidence>
<keyword evidence="2 6" id="KW-0808">Transferase</keyword>
<dbReference type="EMBL" id="JBHUHR010000039">
    <property type="protein sequence ID" value="MFD2036250.1"/>
    <property type="molecule type" value="Genomic_DNA"/>
</dbReference>
<dbReference type="PANTHER" id="PTHR46566">
    <property type="entry name" value="1-PHOSPHOFRUCTOKINASE-RELATED"/>
    <property type="match status" value="1"/>
</dbReference>
<evidence type="ECO:0000256" key="4">
    <source>
        <dbReference type="ARBA" id="ARBA00022777"/>
    </source>
</evidence>
<dbReference type="RefSeq" id="WP_376887279.1">
    <property type="nucleotide sequence ID" value="NZ_JBHUHR010000039.1"/>
</dbReference>
<dbReference type="PANTHER" id="PTHR46566:SF2">
    <property type="entry name" value="ATP-DEPENDENT 6-PHOSPHOFRUCTOKINASE ISOZYME 2"/>
    <property type="match status" value="1"/>
</dbReference>
<comment type="caution">
    <text evidence="8">The sequence shown here is derived from an EMBL/GenBank/DDBJ whole genome shotgun (WGS) entry which is preliminary data.</text>
</comment>
<evidence type="ECO:0000313" key="9">
    <source>
        <dbReference type="Proteomes" id="UP001597361"/>
    </source>
</evidence>
<dbReference type="Pfam" id="PF00294">
    <property type="entry name" value="PfkB"/>
    <property type="match status" value="1"/>
</dbReference>
<evidence type="ECO:0000256" key="2">
    <source>
        <dbReference type="ARBA" id="ARBA00022679"/>
    </source>
</evidence>
<accession>A0ABW4VRM6</accession>
<dbReference type="SUPFAM" id="SSF53613">
    <property type="entry name" value="Ribokinase-like"/>
    <property type="match status" value="1"/>
</dbReference>
<dbReference type="InterPro" id="IPR011611">
    <property type="entry name" value="PfkB_dom"/>
</dbReference>
<dbReference type="Gene3D" id="3.40.1190.20">
    <property type="match status" value="1"/>
</dbReference>
<evidence type="ECO:0000259" key="7">
    <source>
        <dbReference type="Pfam" id="PF00294"/>
    </source>
</evidence>
<feature type="domain" description="Carbohydrate kinase PfkB" evidence="7">
    <location>
        <begin position="16"/>
        <end position="277"/>
    </location>
</feature>
<keyword evidence="3" id="KW-0547">Nucleotide-binding</keyword>
<reference evidence="9" key="1">
    <citation type="journal article" date="2019" name="Int. J. Syst. Evol. Microbiol.">
        <title>The Global Catalogue of Microorganisms (GCM) 10K type strain sequencing project: providing services to taxonomists for standard genome sequencing and annotation.</title>
        <authorList>
            <consortium name="The Broad Institute Genomics Platform"/>
            <consortium name="The Broad Institute Genome Sequencing Center for Infectious Disease"/>
            <person name="Wu L."/>
            <person name="Ma J."/>
        </authorList>
    </citation>
    <scope>NUCLEOTIDE SEQUENCE [LARGE SCALE GENOMIC DNA]</scope>
    <source>
        <strain evidence="9">CGMCC 1.15180</strain>
    </source>
</reference>
<organism evidence="8 9">
    <name type="scientific">Belliella marina</name>
    <dbReference type="NCBI Taxonomy" id="1644146"/>
    <lineage>
        <taxon>Bacteria</taxon>
        <taxon>Pseudomonadati</taxon>
        <taxon>Bacteroidota</taxon>
        <taxon>Cytophagia</taxon>
        <taxon>Cytophagales</taxon>
        <taxon>Cyclobacteriaceae</taxon>
        <taxon>Belliella</taxon>
    </lineage>
</organism>
<dbReference type="PIRSF" id="PIRSF000535">
    <property type="entry name" value="1PFK/6PFK/LacC"/>
    <property type="match status" value="1"/>
</dbReference>
<evidence type="ECO:0000256" key="3">
    <source>
        <dbReference type="ARBA" id="ARBA00022741"/>
    </source>
</evidence>
<protein>
    <submittedName>
        <fullName evidence="8">1-phosphofructokinase family hexose kinase</fullName>
    </submittedName>
</protein>
<keyword evidence="9" id="KW-1185">Reference proteome</keyword>
<dbReference type="InterPro" id="IPR029056">
    <property type="entry name" value="Ribokinase-like"/>
</dbReference>
<gene>
    <name evidence="8" type="ORF">ACFSKL_15715</name>
</gene>
<keyword evidence="5" id="KW-0067">ATP-binding</keyword>
<name>A0ABW4VRM6_9BACT</name>
<keyword evidence="4" id="KW-0418">Kinase</keyword>
<evidence type="ECO:0000313" key="8">
    <source>
        <dbReference type="EMBL" id="MFD2036250.1"/>
    </source>
</evidence>
<evidence type="ECO:0000256" key="5">
    <source>
        <dbReference type="ARBA" id="ARBA00022840"/>
    </source>
</evidence>
<sequence length="298" mass="32546">MILTVCPNPAIDTFAYLPKIKLGKSNRIVRIQEFPGGKGIHVALAIKELEGEVELVGVWAGSAGEWIKSSCADFGLKVSGLDVKGNSRKCFTFITDEENSDHTEILEPGPKLAQDDFQSFKAHFKRSLAKANIVCISGSWPLGSPKDACQQLVRLANEQHVKVFLDCTGVQLENALKEKVFGLHLNESEYQETIKTLGAEALEDVVCLALTKGKEGLDLRYRQEFISAKLTLDDVISTVGSGDCLTAGLCYAIAKEMKIQDVAKFGVACGAANCLREDLGMLYKSDVGRLLEQVEFKN</sequence>
<evidence type="ECO:0000256" key="6">
    <source>
        <dbReference type="PIRNR" id="PIRNR000535"/>
    </source>
</evidence>
<proteinExistence type="inferred from homology"/>
<dbReference type="InterPro" id="IPR017583">
    <property type="entry name" value="Tagatose/fructose_Pkinase"/>
</dbReference>
<comment type="similarity">
    <text evidence="1">Belongs to the carbohydrate kinase PfkB family.</text>
</comment>
<dbReference type="Proteomes" id="UP001597361">
    <property type="component" value="Unassembled WGS sequence"/>
</dbReference>